<feature type="transmembrane region" description="Helical" evidence="9">
    <location>
        <begin position="95"/>
        <end position="118"/>
    </location>
</feature>
<dbReference type="Pfam" id="PF04290">
    <property type="entry name" value="DctQ"/>
    <property type="match status" value="1"/>
</dbReference>
<dbReference type="InterPro" id="IPR007387">
    <property type="entry name" value="TRAP_DctQ"/>
</dbReference>
<evidence type="ECO:0000256" key="9">
    <source>
        <dbReference type="RuleBase" id="RU369079"/>
    </source>
</evidence>
<dbReference type="GO" id="GO:0005886">
    <property type="term" value="C:plasma membrane"/>
    <property type="evidence" value="ECO:0007669"/>
    <property type="project" value="UniProtKB-SubCell"/>
</dbReference>
<dbReference type="EMBL" id="JACCHS010000049">
    <property type="protein sequence ID" value="NYT46853.1"/>
    <property type="molecule type" value="Genomic_DNA"/>
</dbReference>
<gene>
    <name evidence="11" type="ORF">H0A75_03695</name>
</gene>
<comment type="subcellular location">
    <subcellularLocation>
        <location evidence="1 9">Cell inner membrane</location>
        <topology evidence="1 9">Multi-pass membrane protein</topology>
    </subcellularLocation>
</comment>
<evidence type="ECO:0000256" key="5">
    <source>
        <dbReference type="ARBA" id="ARBA00022692"/>
    </source>
</evidence>
<keyword evidence="6 9" id="KW-1133">Transmembrane helix</keyword>
<comment type="similarity">
    <text evidence="8 9">Belongs to the TRAP transporter small permease family.</text>
</comment>
<evidence type="ECO:0000256" key="2">
    <source>
        <dbReference type="ARBA" id="ARBA00022448"/>
    </source>
</evidence>
<keyword evidence="7 9" id="KW-0472">Membrane</keyword>
<feature type="domain" description="Tripartite ATP-independent periplasmic transporters DctQ component" evidence="10">
    <location>
        <begin position="33"/>
        <end position="163"/>
    </location>
</feature>
<comment type="caution">
    <text evidence="11">The sequence shown here is derived from an EMBL/GenBank/DDBJ whole genome shotgun (WGS) entry which is preliminary data.</text>
</comment>
<keyword evidence="4 9" id="KW-0997">Cell inner membrane</keyword>
<name>A0A7Z0SCR8_9GAMM</name>
<evidence type="ECO:0000256" key="4">
    <source>
        <dbReference type="ARBA" id="ARBA00022519"/>
    </source>
</evidence>
<comment type="subunit">
    <text evidence="9">The complex comprises the extracytoplasmic solute receptor protein and the two transmembrane proteins.</text>
</comment>
<evidence type="ECO:0000256" key="6">
    <source>
        <dbReference type="ARBA" id="ARBA00022989"/>
    </source>
</evidence>
<evidence type="ECO:0000256" key="8">
    <source>
        <dbReference type="ARBA" id="ARBA00038436"/>
    </source>
</evidence>
<feature type="transmembrane region" description="Helical" evidence="9">
    <location>
        <begin position="58"/>
        <end position="74"/>
    </location>
</feature>
<feature type="transmembrane region" description="Helical" evidence="9">
    <location>
        <begin position="21"/>
        <end position="46"/>
    </location>
</feature>
<evidence type="ECO:0000256" key="3">
    <source>
        <dbReference type="ARBA" id="ARBA00022475"/>
    </source>
</evidence>
<proteinExistence type="inferred from homology"/>
<evidence type="ECO:0000313" key="11">
    <source>
        <dbReference type="EMBL" id="NYT46853.1"/>
    </source>
</evidence>
<evidence type="ECO:0000259" key="10">
    <source>
        <dbReference type="Pfam" id="PF04290"/>
    </source>
</evidence>
<sequence>MSLIFSFFQRSAQLIDSLNESIGRCVSWLTLAMVLITFAIVVLRYLFDLSWVMMQESIIYLHALVFMLGAAYTLKQDGHVRVDIIYQRCTKKVKAWIDLLGTLLLLLPVAGFILWSSWEYVMDSWDLMEGSRNSGGLPLVYLLKSCLLLMSGLLILQGLSLLMSKLVFLFEPGNKHG</sequence>
<evidence type="ECO:0000313" key="12">
    <source>
        <dbReference type="Proteomes" id="UP000537890"/>
    </source>
</evidence>
<evidence type="ECO:0000256" key="7">
    <source>
        <dbReference type="ARBA" id="ARBA00023136"/>
    </source>
</evidence>
<dbReference type="PANTHER" id="PTHR35011">
    <property type="entry name" value="2,3-DIKETO-L-GULONATE TRAP TRANSPORTER SMALL PERMEASE PROTEIN YIAM"/>
    <property type="match status" value="1"/>
</dbReference>
<dbReference type="AlphaFoldDB" id="A0A7Z0SCR8"/>
<keyword evidence="3" id="KW-1003">Cell membrane</keyword>
<dbReference type="GO" id="GO:0022857">
    <property type="term" value="F:transmembrane transporter activity"/>
    <property type="evidence" value="ECO:0007669"/>
    <property type="project" value="UniProtKB-UniRule"/>
</dbReference>
<accession>A0A7Z0SCR8</accession>
<comment type="caution">
    <text evidence="9">Lacks conserved residue(s) required for the propagation of feature annotation.</text>
</comment>
<dbReference type="Proteomes" id="UP000537890">
    <property type="component" value="Unassembled WGS sequence"/>
</dbReference>
<comment type="function">
    <text evidence="9">Part of the tripartite ATP-independent periplasmic (TRAP) transport system.</text>
</comment>
<keyword evidence="5 9" id="KW-0812">Transmembrane</keyword>
<evidence type="ECO:0000256" key="1">
    <source>
        <dbReference type="ARBA" id="ARBA00004429"/>
    </source>
</evidence>
<keyword evidence="2 9" id="KW-0813">Transport</keyword>
<reference evidence="11 12" key="1">
    <citation type="submission" date="2020-05" db="EMBL/GenBank/DDBJ databases">
        <title>Horizontal transmission and recombination maintain forever young bacterial symbiont genomes.</title>
        <authorList>
            <person name="Russell S.L."/>
            <person name="Pepper-Tunick E."/>
            <person name="Svedberg J."/>
            <person name="Byrne A."/>
            <person name="Ruelas Castillo J."/>
            <person name="Vollmers C."/>
            <person name="Beinart R.A."/>
            <person name="Corbett-Detig R."/>
        </authorList>
    </citation>
    <scope>NUCLEOTIDE SEQUENCE [LARGE SCALE GENOMIC DNA]</scope>
    <source>
        <strain evidence="11">4727-3</strain>
    </source>
</reference>
<organism evidence="11 12">
    <name type="scientific">Candidatus Methanofishera endochildressiae</name>
    <dbReference type="NCBI Taxonomy" id="2738884"/>
    <lineage>
        <taxon>Bacteria</taxon>
        <taxon>Pseudomonadati</taxon>
        <taxon>Pseudomonadota</taxon>
        <taxon>Gammaproteobacteria</taxon>
        <taxon>Candidatus Methanofishera</taxon>
    </lineage>
</organism>
<dbReference type="PANTHER" id="PTHR35011:SF4">
    <property type="entry name" value="SLL1102 PROTEIN"/>
    <property type="match status" value="1"/>
</dbReference>
<dbReference type="InterPro" id="IPR055348">
    <property type="entry name" value="DctQ"/>
</dbReference>
<protein>
    <recommendedName>
        <fullName evidence="9">TRAP transporter small permease protein</fullName>
    </recommendedName>
</protein>